<dbReference type="EMBL" id="LGUA01000948">
    <property type="protein sequence ID" value="OAX79642.1"/>
    <property type="molecule type" value="Genomic_DNA"/>
</dbReference>
<dbReference type="InterPro" id="IPR016181">
    <property type="entry name" value="Acyl_CoA_acyltransferase"/>
</dbReference>
<protein>
    <recommendedName>
        <fullName evidence="4">N-acetyltransferase domain-containing protein</fullName>
    </recommendedName>
</protein>
<dbReference type="PANTHER" id="PTHR42791">
    <property type="entry name" value="GNAT FAMILY ACETYLTRANSFERASE"/>
    <property type="match status" value="1"/>
</dbReference>
<dbReference type="SUPFAM" id="SSF55729">
    <property type="entry name" value="Acyl-CoA N-acyltransferases (Nat)"/>
    <property type="match status" value="1"/>
</dbReference>
<dbReference type="Proteomes" id="UP000091918">
    <property type="component" value="Unassembled WGS sequence"/>
</dbReference>
<dbReference type="OrthoDB" id="2115692at2759"/>
<evidence type="ECO:0000313" key="1">
    <source>
        <dbReference type="EMBL" id="OAX79557.1"/>
    </source>
</evidence>
<dbReference type="EMBL" id="LGUA01000979">
    <property type="protein sequence ID" value="OAX79557.1"/>
    <property type="molecule type" value="Genomic_DNA"/>
</dbReference>
<name>A0A1B7NS78_9EURO</name>
<dbReference type="AlphaFoldDB" id="A0A1B7NS78"/>
<organism evidence="2 3">
    <name type="scientific">Emergomyces africanus</name>
    <dbReference type="NCBI Taxonomy" id="1955775"/>
    <lineage>
        <taxon>Eukaryota</taxon>
        <taxon>Fungi</taxon>
        <taxon>Dikarya</taxon>
        <taxon>Ascomycota</taxon>
        <taxon>Pezizomycotina</taxon>
        <taxon>Eurotiomycetes</taxon>
        <taxon>Eurotiomycetidae</taxon>
        <taxon>Onygenales</taxon>
        <taxon>Ajellomycetaceae</taxon>
        <taxon>Emergomyces</taxon>
    </lineage>
</organism>
<evidence type="ECO:0008006" key="4">
    <source>
        <dbReference type="Google" id="ProtNLM"/>
    </source>
</evidence>
<sequence>MSNAPPAIRILPARLEDAPALAMVEWDAYSRDPVSLVMFGKSTPEGREHRAKELAEGMAKKDPKVHYIKAVLGDDDTIVGVGIWHFYLDEESSKAIMAVDLKQKEWSTGANVDACMEFFGNVYKMRERMHGQRHACFTSHLYHVFDKVDFFGFG</sequence>
<evidence type="ECO:0000313" key="2">
    <source>
        <dbReference type="EMBL" id="OAX79642.1"/>
    </source>
</evidence>
<dbReference type="STRING" id="1658172.A0A1B7NS78"/>
<dbReference type="InterPro" id="IPR052523">
    <property type="entry name" value="Trichothecene_AcTrans"/>
</dbReference>
<accession>A0A1B7NS78</accession>
<dbReference type="Gene3D" id="3.40.630.30">
    <property type="match status" value="1"/>
</dbReference>
<dbReference type="PANTHER" id="PTHR42791:SF17">
    <property type="entry name" value="ACETYLTRANSFERASE, GNAT FAMILY FAMILY (AFU_ORTHOLOGUE AFUA_8G05690)"/>
    <property type="match status" value="1"/>
</dbReference>
<proteinExistence type="predicted"/>
<keyword evidence="3" id="KW-1185">Reference proteome</keyword>
<reference evidence="2 3" key="1">
    <citation type="submission" date="2015-07" db="EMBL/GenBank/DDBJ databases">
        <title>Emmonsia species relationships and genome sequence.</title>
        <authorList>
            <person name="Cuomo C.A."/>
            <person name="Schwartz I.S."/>
            <person name="Kenyon C."/>
            <person name="de Hoog G.S."/>
            <person name="Govender N.P."/>
            <person name="Botha A."/>
            <person name="Moreno L."/>
            <person name="de Vries M."/>
            <person name="Munoz J.F."/>
            <person name="Stielow J.B."/>
        </authorList>
    </citation>
    <scope>NUCLEOTIDE SEQUENCE [LARGE SCALE GENOMIC DNA]</scope>
    <source>
        <strain evidence="2 3">CBS 136260</strain>
    </source>
</reference>
<gene>
    <name evidence="2" type="ORF">ACJ72_06037</name>
    <name evidence="1" type="ORF">ACJ72_06122</name>
</gene>
<evidence type="ECO:0000313" key="3">
    <source>
        <dbReference type="Proteomes" id="UP000091918"/>
    </source>
</evidence>
<comment type="caution">
    <text evidence="2">The sequence shown here is derived from an EMBL/GenBank/DDBJ whole genome shotgun (WGS) entry which is preliminary data.</text>
</comment>